<dbReference type="EMBL" id="JAKKPZ010000116">
    <property type="protein sequence ID" value="KAI1701543.1"/>
    <property type="molecule type" value="Genomic_DNA"/>
</dbReference>
<gene>
    <name evidence="1" type="ORF">DdX_16018</name>
</gene>
<evidence type="ECO:0000313" key="1">
    <source>
        <dbReference type="EMBL" id="KAI1701543.1"/>
    </source>
</evidence>
<sequence length="181" mass="19275">MRESKYVSALEESLIALNVAIAKDWFTHASTDVSSGESGVMSPGMKAEPDDIPEIFIFDIIPRSTMHTFGGVGGPSNPVHATALQAMMFYINILYYSSKTARSDIAQTGSTQASTEFPFEIGAENGYLRMPAAMNKGSKDCLRIPQLNTHSKAGLDTVYCLSPAGLAPDPDGGPSDGPLKP</sequence>
<organism evidence="1 2">
    <name type="scientific">Ditylenchus destructor</name>
    <dbReference type="NCBI Taxonomy" id="166010"/>
    <lineage>
        <taxon>Eukaryota</taxon>
        <taxon>Metazoa</taxon>
        <taxon>Ecdysozoa</taxon>
        <taxon>Nematoda</taxon>
        <taxon>Chromadorea</taxon>
        <taxon>Rhabditida</taxon>
        <taxon>Tylenchina</taxon>
        <taxon>Tylenchomorpha</taxon>
        <taxon>Sphaerularioidea</taxon>
        <taxon>Anguinidae</taxon>
        <taxon>Anguininae</taxon>
        <taxon>Ditylenchus</taxon>
    </lineage>
</organism>
<reference evidence="1" key="1">
    <citation type="submission" date="2022-01" db="EMBL/GenBank/DDBJ databases">
        <title>Genome Sequence Resource for Two Populations of Ditylenchus destructor, the Migratory Endoparasitic Phytonematode.</title>
        <authorList>
            <person name="Zhang H."/>
            <person name="Lin R."/>
            <person name="Xie B."/>
        </authorList>
    </citation>
    <scope>NUCLEOTIDE SEQUENCE</scope>
    <source>
        <strain evidence="1">BazhouSP</strain>
    </source>
</reference>
<keyword evidence="2" id="KW-1185">Reference proteome</keyword>
<protein>
    <submittedName>
        <fullName evidence="1">Uncharacterized protein</fullName>
    </submittedName>
</protein>
<evidence type="ECO:0000313" key="2">
    <source>
        <dbReference type="Proteomes" id="UP001201812"/>
    </source>
</evidence>
<dbReference type="AlphaFoldDB" id="A0AAD4QX45"/>
<accession>A0AAD4QX45</accession>
<proteinExistence type="predicted"/>
<comment type="caution">
    <text evidence="1">The sequence shown here is derived from an EMBL/GenBank/DDBJ whole genome shotgun (WGS) entry which is preliminary data.</text>
</comment>
<dbReference type="Proteomes" id="UP001201812">
    <property type="component" value="Unassembled WGS sequence"/>
</dbReference>
<name>A0AAD4QX45_9BILA</name>